<sequence>MHNSNSNSNSNTQAPQFLVVGGIWVPPQDYAAVAATTASGEAARVAAANGIYAPVATSPSTVTPVSPPSLMQRPRPKRPESSHSDERVSHSEGRGHCNSTATSSSAHTTASPVL</sequence>
<reference evidence="2 3" key="1">
    <citation type="submission" date="2018-02" db="EMBL/GenBank/DDBJ databases">
        <title>Draft genome of wild Prunus yedoensis var. nudiflora.</title>
        <authorList>
            <person name="Baek S."/>
            <person name="Kim J.-H."/>
            <person name="Choi K."/>
            <person name="Kim G.-B."/>
            <person name="Cho A."/>
            <person name="Jang H."/>
            <person name="Shin C.-H."/>
            <person name="Yu H.-J."/>
            <person name="Mun J.-H."/>
        </authorList>
    </citation>
    <scope>NUCLEOTIDE SEQUENCE [LARGE SCALE GENOMIC DNA]</scope>
    <source>
        <strain evidence="3">cv. Jeju island</strain>
        <tissue evidence="2">Leaf</tissue>
    </source>
</reference>
<dbReference type="Proteomes" id="UP000250321">
    <property type="component" value="Unassembled WGS sequence"/>
</dbReference>
<proteinExistence type="predicted"/>
<dbReference type="AlphaFoldDB" id="A0A314YT39"/>
<name>A0A314YT39_PRUYE</name>
<keyword evidence="3" id="KW-1185">Reference proteome</keyword>
<accession>A0A314YT39</accession>
<organism evidence="2 3">
    <name type="scientific">Prunus yedoensis var. nudiflora</name>
    <dbReference type="NCBI Taxonomy" id="2094558"/>
    <lineage>
        <taxon>Eukaryota</taxon>
        <taxon>Viridiplantae</taxon>
        <taxon>Streptophyta</taxon>
        <taxon>Embryophyta</taxon>
        <taxon>Tracheophyta</taxon>
        <taxon>Spermatophyta</taxon>
        <taxon>Magnoliopsida</taxon>
        <taxon>eudicotyledons</taxon>
        <taxon>Gunneridae</taxon>
        <taxon>Pentapetalae</taxon>
        <taxon>rosids</taxon>
        <taxon>fabids</taxon>
        <taxon>Rosales</taxon>
        <taxon>Rosaceae</taxon>
        <taxon>Amygdaloideae</taxon>
        <taxon>Amygdaleae</taxon>
        <taxon>Prunus</taxon>
    </lineage>
</organism>
<comment type="caution">
    <text evidence="2">The sequence shown here is derived from an EMBL/GenBank/DDBJ whole genome shotgun (WGS) entry which is preliminary data.</text>
</comment>
<feature type="compositionally biased region" description="Low complexity" evidence="1">
    <location>
        <begin position="99"/>
        <end position="114"/>
    </location>
</feature>
<feature type="region of interest" description="Disordered" evidence="1">
    <location>
        <begin position="52"/>
        <end position="114"/>
    </location>
</feature>
<feature type="compositionally biased region" description="Low complexity" evidence="1">
    <location>
        <begin position="52"/>
        <end position="64"/>
    </location>
</feature>
<protein>
    <submittedName>
        <fullName evidence="2">Myb family transcription factor EFM</fullName>
    </submittedName>
</protein>
<gene>
    <name evidence="2" type="ORF">Pyn_27364</name>
</gene>
<evidence type="ECO:0000313" key="3">
    <source>
        <dbReference type="Proteomes" id="UP000250321"/>
    </source>
</evidence>
<evidence type="ECO:0000313" key="2">
    <source>
        <dbReference type="EMBL" id="PQQ09640.1"/>
    </source>
</evidence>
<dbReference type="EMBL" id="PJQY01000591">
    <property type="protein sequence ID" value="PQQ09640.1"/>
    <property type="molecule type" value="Genomic_DNA"/>
</dbReference>
<feature type="compositionally biased region" description="Basic and acidic residues" evidence="1">
    <location>
        <begin position="77"/>
        <end position="95"/>
    </location>
</feature>
<evidence type="ECO:0000256" key="1">
    <source>
        <dbReference type="SAM" id="MobiDB-lite"/>
    </source>
</evidence>